<dbReference type="AlphaFoldDB" id="A0AAV1X5G9"/>
<organism evidence="1 2">
    <name type="scientific">Lupinus luteus</name>
    <name type="common">European yellow lupine</name>
    <dbReference type="NCBI Taxonomy" id="3873"/>
    <lineage>
        <taxon>Eukaryota</taxon>
        <taxon>Viridiplantae</taxon>
        <taxon>Streptophyta</taxon>
        <taxon>Embryophyta</taxon>
        <taxon>Tracheophyta</taxon>
        <taxon>Spermatophyta</taxon>
        <taxon>Magnoliopsida</taxon>
        <taxon>eudicotyledons</taxon>
        <taxon>Gunneridae</taxon>
        <taxon>Pentapetalae</taxon>
        <taxon>rosids</taxon>
        <taxon>fabids</taxon>
        <taxon>Fabales</taxon>
        <taxon>Fabaceae</taxon>
        <taxon>Papilionoideae</taxon>
        <taxon>50 kb inversion clade</taxon>
        <taxon>genistoids sensu lato</taxon>
        <taxon>core genistoids</taxon>
        <taxon>Genisteae</taxon>
        <taxon>Lupinus</taxon>
    </lineage>
</organism>
<evidence type="ECO:0000313" key="1">
    <source>
        <dbReference type="EMBL" id="CAL0316905.1"/>
    </source>
</evidence>
<accession>A0AAV1X5G9</accession>
<name>A0AAV1X5G9_LUPLU</name>
<comment type="caution">
    <text evidence="1">The sequence shown here is derived from an EMBL/GenBank/DDBJ whole genome shotgun (WGS) entry which is preliminary data.</text>
</comment>
<reference evidence="1 2" key="1">
    <citation type="submission" date="2024-03" db="EMBL/GenBank/DDBJ databases">
        <authorList>
            <person name="Martinez-Hernandez J."/>
        </authorList>
    </citation>
    <scope>NUCLEOTIDE SEQUENCE [LARGE SCALE GENOMIC DNA]</scope>
</reference>
<evidence type="ECO:0000313" key="2">
    <source>
        <dbReference type="Proteomes" id="UP001497480"/>
    </source>
</evidence>
<keyword evidence="2" id="KW-1185">Reference proteome</keyword>
<proteinExistence type="predicted"/>
<dbReference type="Proteomes" id="UP001497480">
    <property type="component" value="Unassembled WGS sequence"/>
</dbReference>
<protein>
    <submittedName>
        <fullName evidence="1">Uncharacterized protein</fullName>
    </submittedName>
</protein>
<gene>
    <name evidence="1" type="ORF">LLUT_LOCUS17965</name>
</gene>
<sequence>MDKEKKYASRGQGGEANKLYERPTLVRKLIDKAVIRAPQALIVVVAVAPLFQRELERLLPLNGGQ</sequence>
<dbReference type="EMBL" id="CAXHTB010000012">
    <property type="protein sequence ID" value="CAL0316905.1"/>
    <property type="molecule type" value="Genomic_DNA"/>
</dbReference>